<evidence type="ECO:0000313" key="2">
    <source>
        <dbReference type="EMBL" id="ABV22265.1"/>
    </source>
</evidence>
<dbReference type="Gene3D" id="3.40.30.10">
    <property type="entry name" value="Glutaredoxin"/>
    <property type="match status" value="2"/>
</dbReference>
<dbReference type="SUPFAM" id="SSF52833">
    <property type="entry name" value="Thioredoxin-like"/>
    <property type="match status" value="2"/>
</dbReference>
<evidence type="ECO:0000256" key="1">
    <source>
        <dbReference type="SAM" id="SignalP"/>
    </source>
</evidence>
<dbReference type="InterPro" id="IPR036249">
    <property type="entry name" value="Thioredoxin-like_sf"/>
</dbReference>
<accession>A7YXY6</accession>
<protein>
    <recommendedName>
        <fullName evidence="3">Thioredoxin domain-containing protein</fullName>
    </recommendedName>
</protein>
<feature type="signal peptide" evidence="1">
    <location>
        <begin position="1"/>
        <end position="22"/>
    </location>
</feature>
<organism evidence="2">
    <name type="scientific">Karlodinium veneficum</name>
    <name type="common">Dinoflagellate</name>
    <name type="synonym">Karlodinium micrum</name>
    <dbReference type="NCBI Taxonomy" id="407301"/>
    <lineage>
        <taxon>Eukaryota</taxon>
        <taxon>Sar</taxon>
        <taxon>Alveolata</taxon>
        <taxon>Dinophyceae</taxon>
        <taxon>Gymnodiniales</taxon>
        <taxon>Kareniaceae</taxon>
        <taxon>Karlodinium</taxon>
    </lineage>
</organism>
<dbReference type="InterPro" id="IPR052842">
    <property type="entry name" value="ER_Co-chaperone"/>
</dbReference>
<dbReference type="EMBL" id="EF134151">
    <property type="protein sequence ID" value="ABV22265.1"/>
    <property type="molecule type" value="mRNA"/>
</dbReference>
<reference evidence="2" key="1">
    <citation type="journal article" date="2007" name="Proc. Natl. Acad. Sci. U.S.A.">
        <title>Spliced leader RNA trans-splicing in dinoflagellates.</title>
        <authorList>
            <person name="Zhang H."/>
            <person name="Hou Y."/>
            <person name="Miranda L."/>
            <person name="Campbell D.A."/>
            <person name="Sturm N.R."/>
            <person name="Gaasterland T."/>
            <person name="Lin S."/>
        </authorList>
    </citation>
    <scope>NUCLEOTIDE SEQUENCE</scope>
    <source>
        <strain evidence="2">CCMP1975</strain>
    </source>
</reference>
<sequence>MKSTCLLWASACLFWSARYVGAFTINSMEHDIQQITEKNFDGVIGKFRADSVAALWFFKDDNSEDEKFLTEYNKVAKELKGMVKITALNCNQWAKFCSKNNVKQTPAVMMYPTFPAPAFLYEGKMETKIVAGKLAKMIPDLSTRLTKENVDSWLGADISKPKMIIFSNKKNPPTILKALSSDTVFKRTAKFGFVTEEDAEVCQKFKVTKFPAAILQRKQGNNVKKDTFSGQMNFEELYKWINPYVESGMGDKMAGAGGQEASIEDDQPWLTQEVPELTAKSSNSICFKGEGLCVIYLKDGAASQNEIDMLSGLSKKYSSQNNKAKMKFMWINLAIESAFKELFKADQLPSTVVFNPHKRLRFTKLDHGEDGSIKSDADGISGLIDKVLGGDARFTNVPGQKLPAWVPRETPKKEGKKEL</sequence>
<dbReference type="AlphaFoldDB" id="A7YXY6"/>
<keyword evidence="1" id="KW-0732">Signal</keyword>
<feature type="chain" id="PRO_5002715860" description="Thioredoxin domain-containing protein" evidence="1">
    <location>
        <begin position="23"/>
        <end position="419"/>
    </location>
</feature>
<proteinExistence type="evidence at transcript level"/>
<evidence type="ECO:0008006" key="3">
    <source>
        <dbReference type="Google" id="ProtNLM"/>
    </source>
</evidence>
<dbReference type="PANTHER" id="PTHR45184:SF1">
    <property type="entry name" value="DNAJ PROTEIN ERDJ3A"/>
    <property type="match status" value="1"/>
</dbReference>
<dbReference type="PANTHER" id="PTHR45184">
    <property type="entry name" value="DNAJ PROTEIN ERDJ3A"/>
    <property type="match status" value="1"/>
</dbReference>
<name>A7YXY6_KARVE</name>